<comment type="caution">
    <text evidence="11">The sequence shown here is derived from an EMBL/GenBank/DDBJ whole genome shotgun (WGS) entry which is preliminary data.</text>
</comment>
<dbReference type="Pfam" id="PF02225">
    <property type="entry name" value="PA"/>
    <property type="match status" value="1"/>
</dbReference>
<organism evidence="11 12">
    <name type="scientific">Sphaerisporangium dianthi</name>
    <dbReference type="NCBI Taxonomy" id="1436120"/>
    <lineage>
        <taxon>Bacteria</taxon>
        <taxon>Bacillati</taxon>
        <taxon>Actinomycetota</taxon>
        <taxon>Actinomycetes</taxon>
        <taxon>Streptosporangiales</taxon>
        <taxon>Streptosporangiaceae</taxon>
        <taxon>Sphaerisporangium</taxon>
    </lineage>
</organism>
<evidence type="ECO:0000259" key="9">
    <source>
        <dbReference type="Pfam" id="PF02225"/>
    </source>
</evidence>
<dbReference type="InterPro" id="IPR045175">
    <property type="entry name" value="M28_fam"/>
</dbReference>
<dbReference type="RefSeq" id="WP_380843406.1">
    <property type="nucleotide sequence ID" value="NZ_JBHSFP010000017.1"/>
</dbReference>
<sequence>MHSPPQRGVRKRVAQLVTMVTVLVLSLTPSLPASATSLDDVFAKLLVKQVKGTNVKKHLDAFQAIATANGGNRAAGSPGYKASRDYVAGKLRKAGYKVTLQPINYVESWSENSAPVLAQTAPNAKTYAANEDFYTFPPSPSGEVTAQVQAVDVTLPPTPAPSSTSGCEVADFAGFVPGRIALIQRGTCAFVQKIQNAAAAGAVGVIVFNEGQPGRTEAYSVDLGEWRAGIPMLFADFAVGNELASTPGATVHLKVDANLRLGTEDNVIAESRFGDPNEVVMVGAHLDSVPEGPGINDNGSGSAAILETALQMSLYPVRYKTRFAFWAAEELGLLGSDQYVEKLTPADRDRIRLYLNFDMVASPNHAYKLYDGDDSDAVGSPAGPPGSDAIEKRLAKFFSGRGLATVGTDFDGRSDYGPFIAAGIPAGGIFTGAEGIKTAEEAALFGGTAGVAYDPCYHAACDTISNLNLTALDVDADAIADSTARYAFNLRSIPDRAAAVAARSAAPPAYTRDDAHAAR</sequence>
<keyword evidence="12" id="KW-1185">Reference proteome</keyword>
<dbReference type="EMBL" id="JBHSFP010000017">
    <property type="protein sequence ID" value="MFC4533697.1"/>
    <property type="molecule type" value="Genomic_DNA"/>
</dbReference>
<evidence type="ECO:0000256" key="8">
    <source>
        <dbReference type="SAM" id="SignalP"/>
    </source>
</evidence>
<dbReference type="Pfam" id="PF04389">
    <property type="entry name" value="Peptidase_M28"/>
    <property type="match status" value="1"/>
</dbReference>
<keyword evidence="3" id="KW-0645">Protease</keyword>
<reference evidence="12" key="1">
    <citation type="journal article" date="2019" name="Int. J. Syst. Evol. Microbiol.">
        <title>The Global Catalogue of Microorganisms (GCM) 10K type strain sequencing project: providing services to taxonomists for standard genome sequencing and annotation.</title>
        <authorList>
            <consortium name="The Broad Institute Genomics Platform"/>
            <consortium name="The Broad Institute Genome Sequencing Center for Infectious Disease"/>
            <person name="Wu L."/>
            <person name="Ma J."/>
        </authorList>
    </citation>
    <scope>NUCLEOTIDE SEQUENCE [LARGE SCALE GENOMIC DNA]</scope>
    <source>
        <strain evidence="12">CGMCC 4.7132</strain>
    </source>
</reference>
<evidence type="ECO:0000256" key="2">
    <source>
        <dbReference type="ARBA" id="ARBA00022438"/>
    </source>
</evidence>
<evidence type="ECO:0000256" key="1">
    <source>
        <dbReference type="ARBA" id="ARBA00005957"/>
    </source>
</evidence>
<evidence type="ECO:0000256" key="3">
    <source>
        <dbReference type="ARBA" id="ARBA00022670"/>
    </source>
</evidence>
<keyword evidence="2" id="KW-0031">Aminopeptidase</keyword>
<dbReference type="CDD" id="cd03876">
    <property type="entry name" value="M28_SGAP_like"/>
    <property type="match status" value="1"/>
</dbReference>
<protein>
    <submittedName>
        <fullName evidence="11">M28 family metallopeptidase</fullName>
        <ecNumber evidence="11">3.4.-.-</ecNumber>
    </submittedName>
</protein>
<evidence type="ECO:0000256" key="4">
    <source>
        <dbReference type="ARBA" id="ARBA00022723"/>
    </source>
</evidence>
<feature type="signal peptide" evidence="8">
    <location>
        <begin position="1"/>
        <end position="35"/>
    </location>
</feature>
<keyword evidence="5 8" id="KW-0732">Signal</keyword>
<comment type="similarity">
    <text evidence="1">Belongs to the peptidase M28 family. M28A subfamily.</text>
</comment>
<feature type="domain" description="Peptidase M28" evidence="10">
    <location>
        <begin position="266"/>
        <end position="480"/>
    </location>
</feature>
<gene>
    <name evidence="11" type="ORF">ACFO60_23270</name>
</gene>
<evidence type="ECO:0000256" key="7">
    <source>
        <dbReference type="ARBA" id="ARBA00022833"/>
    </source>
</evidence>
<dbReference type="Gene3D" id="3.40.630.10">
    <property type="entry name" value="Zn peptidases"/>
    <property type="match status" value="2"/>
</dbReference>
<evidence type="ECO:0000256" key="6">
    <source>
        <dbReference type="ARBA" id="ARBA00022801"/>
    </source>
</evidence>
<proteinExistence type="inferred from homology"/>
<dbReference type="InterPro" id="IPR046450">
    <property type="entry name" value="PA_dom_sf"/>
</dbReference>
<feature type="domain" description="PA" evidence="9">
    <location>
        <begin position="160"/>
        <end position="243"/>
    </location>
</feature>
<dbReference type="SUPFAM" id="SSF53187">
    <property type="entry name" value="Zn-dependent exopeptidases"/>
    <property type="match status" value="1"/>
</dbReference>
<dbReference type="EC" id="3.4.-.-" evidence="11"/>
<evidence type="ECO:0000256" key="5">
    <source>
        <dbReference type="ARBA" id="ARBA00022729"/>
    </source>
</evidence>
<dbReference type="Gene3D" id="3.50.30.30">
    <property type="match status" value="1"/>
</dbReference>
<keyword evidence="6 11" id="KW-0378">Hydrolase</keyword>
<dbReference type="PANTHER" id="PTHR12147:SF26">
    <property type="entry name" value="PEPTIDASE M28 DOMAIN-CONTAINING PROTEIN"/>
    <property type="match status" value="1"/>
</dbReference>
<evidence type="ECO:0000259" key="10">
    <source>
        <dbReference type="Pfam" id="PF04389"/>
    </source>
</evidence>
<dbReference type="SUPFAM" id="SSF52025">
    <property type="entry name" value="PA domain"/>
    <property type="match status" value="1"/>
</dbReference>
<accession>A0ABV9CLR2</accession>
<keyword evidence="7" id="KW-0862">Zinc</keyword>
<keyword evidence="4" id="KW-0479">Metal-binding</keyword>
<dbReference type="Proteomes" id="UP001596004">
    <property type="component" value="Unassembled WGS sequence"/>
</dbReference>
<dbReference type="GO" id="GO:0016787">
    <property type="term" value="F:hydrolase activity"/>
    <property type="evidence" value="ECO:0007669"/>
    <property type="project" value="UniProtKB-KW"/>
</dbReference>
<evidence type="ECO:0000313" key="12">
    <source>
        <dbReference type="Proteomes" id="UP001596004"/>
    </source>
</evidence>
<feature type="chain" id="PRO_5047067659" evidence="8">
    <location>
        <begin position="36"/>
        <end position="519"/>
    </location>
</feature>
<dbReference type="PANTHER" id="PTHR12147">
    <property type="entry name" value="METALLOPEPTIDASE M28 FAMILY MEMBER"/>
    <property type="match status" value="1"/>
</dbReference>
<evidence type="ECO:0000313" key="11">
    <source>
        <dbReference type="EMBL" id="MFC4533697.1"/>
    </source>
</evidence>
<name>A0ABV9CLR2_9ACTN</name>
<dbReference type="InterPro" id="IPR041756">
    <property type="entry name" value="M28_SGAP-like"/>
</dbReference>
<dbReference type="InterPro" id="IPR007484">
    <property type="entry name" value="Peptidase_M28"/>
</dbReference>
<dbReference type="InterPro" id="IPR003137">
    <property type="entry name" value="PA_domain"/>
</dbReference>